<evidence type="ECO:0000313" key="2">
    <source>
        <dbReference type="Proteomes" id="UP000199493"/>
    </source>
</evidence>
<dbReference type="SMART" id="SM00028">
    <property type="entry name" value="TPR"/>
    <property type="match status" value="2"/>
</dbReference>
<dbReference type="SUPFAM" id="SSF48452">
    <property type="entry name" value="TPR-like"/>
    <property type="match status" value="1"/>
</dbReference>
<reference evidence="1 2" key="1">
    <citation type="submission" date="2016-10" db="EMBL/GenBank/DDBJ databases">
        <authorList>
            <person name="de Groot N.N."/>
        </authorList>
    </citation>
    <scope>NUCLEOTIDE SEQUENCE [LARGE SCALE GENOMIC DNA]</scope>
    <source>
        <strain evidence="1 2">558</strain>
    </source>
</reference>
<dbReference type="STRING" id="77097.SAMN04490369_103910"/>
<evidence type="ECO:0000313" key="1">
    <source>
        <dbReference type="EMBL" id="SEO02514.1"/>
    </source>
</evidence>
<organism evidence="1 2">
    <name type="scientific">Vreelandella aquamarina</name>
    <dbReference type="NCBI Taxonomy" id="77097"/>
    <lineage>
        <taxon>Bacteria</taxon>
        <taxon>Pseudomonadati</taxon>
        <taxon>Pseudomonadota</taxon>
        <taxon>Gammaproteobacteria</taxon>
        <taxon>Oceanospirillales</taxon>
        <taxon>Halomonadaceae</taxon>
        <taxon>Vreelandella</taxon>
    </lineage>
</organism>
<dbReference type="AlphaFoldDB" id="A0A1H8LBF6"/>
<dbReference type="InterPro" id="IPR019734">
    <property type="entry name" value="TPR_rpt"/>
</dbReference>
<dbReference type="Gene3D" id="1.25.40.10">
    <property type="entry name" value="Tetratricopeptide repeat domain"/>
    <property type="match status" value="1"/>
</dbReference>
<name>A0A1H8LBF6_9GAMM</name>
<dbReference type="InterPro" id="IPR011990">
    <property type="entry name" value="TPR-like_helical_dom_sf"/>
</dbReference>
<gene>
    <name evidence="1" type="ORF">SAMN04490369_103910</name>
</gene>
<proteinExistence type="predicted"/>
<protein>
    <submittedName>
        <fullName evidence="1">Uncharacterized protein</fullName>
    </submittedName>
</protein>
<dbReference type="Proteomes" id="UP000199493">
    <property type="component" value="Unassembled WGS sequence"/>
</dbReference>
<sequence>MTTQDVASPAYNVDTELEAIRHKLKASDKAEWEAALEQLDAVEAQAPGNAEAQCLRGYAHAQLEQPQKALNALVEASYLRPDDFTLFYHLAKQHARLGHDRAALGALRRCHQLAPKHTETKRLLAALCFANGAKTEAEAWRHKAVLEKPFFAANLSTKQTQLRVLVLQSAYSTDWGLNRKEFAIQLGEGHNNLSGLLDAVHVQRVVFYVDELDNHPETLRKLPDVDVVYNNITDAERCEHALGLAERICQRLNKPVINSPQAVLGASREGNYARFKDHPEIILPRSIKLEGVTGNCRDAIREALHAHDLALPLIVRVAGYQNGKLMHKVEDVEHHDFANIDALLAEAPQTLYCIQYHDSGLDHPRAPGARLYPKYRAFWINGQLYPTHVRFGHGDWNVHMPEHKPTVKRFPWLIDEWERDYFAAPADMLPEGQWQALENALGDVGVDYLGVDFAVLTEPGNADRLVVFETNPAMRNFLDQLSQGTPEYDASYRAIHAAHDMFAARAGVEPWAYSLHSGKPAEELPQSEDLTPFDWQFTGRAVVLDNAAYLPRHPCFRQWVDTNALAIVSFDPAARVNSHDVGNIEEFQHIPHALLGNGGQTTLYHTLDETLSASLPPLPPERLPEGLREGSRVLARVPINTVALDNIEGLKSLDWLILDEFSDAITILENGVNALADTLLLQIGVAFSPTHERQPTLAEVSHWASRHGFTFYRFYQPRHRSMLPERADIEAPQSTQLVSAEALFIPDAARFERLSDNQCKRLAFILDTAFGIHDLAYRLLVQHDTALADTYLQARGYLPLQEALHEDEHDSQVDIAH</sequence>
<dbReference type="RefSeq" id="WP_089675617.1">
    <property type="nucleotide sequence ID" value="NZ_FODB01000039.1"/>
</dbReference>
<accession>A0A1H8LBF6</accession>
<dbReference type="EMBL" id="FODB01000039">
    <property type="protein sequence ID" value="SEO02514.1"/>
    <property type="molecule type" value="Genomic_DNA"/>
</dbReference>